<sequence length="125" mass="12658">MTSPSSSTASLTKDFQAAFTRLQSTYGLGFTGSPAPPSAPSSSRVVRASTAPNTIAAPAQSAPKDFHSALARLQSRYGGGGGAPTPVPRTNAKRSSAAAIPQASTPAPTRHQKKKVRPSAGTIAL</sequence>
<proteinExistence type="predicted"/>
<dbReference type="AlphaFoldDB" id="A0AAD7NXX1"/>
<feature type="compositionally biased region" description="Low complexity" evidence="1">
    <location>
        <begin position="40"/>
        <end position="52"/>
    </location>
</feature>
<dbReference type="Proteomes" id="UP001215280">
    <property type="component" value="Unassembled WGS sequence"/>
</dbReference>
<protein>
    <submittedName>
        <fullName evidence="2">Uncharacterized protein</fullName>
    </submittedName>
</protein>
<keyword evidence="3" id="KW-1185">Reference proteome</keyword>
<evidence type="ECO:0000313" key="2">
    <source>
        <dbReference type="EMBL" id="KAJ7780302.1"/>
    </source>
</evidence>
<organism evidence="2 3">
    <name type="scientific">Mycena maculata</name>
    <dbReference type="NCBI Taxonomy" id="230809"/>
    <lineage>
        <taxon>Eukaryota</taxon>
        <taxon>Fungi</taxon>
        <taxon>Dikarya</taxon>
        <taxon>Basidiomycota</taxon>
        <taxon>Agaricomycotina</taxon>
        <taxon>Agaricomycetes</taxon>
        <taxon>Agaricomycetidae</taxon>
        <taxon>Agaricales</taxon>
        <taxon>Marasmiineae</taxon>
        <taxon>Mycenaceae</taxon>
        <taxon>Mycena</taxon>
    </lineage>
</organism>
<comment type="caution">
    <text evidence="2">The sequence shown here is derived from an EMBL/GenBank/DDBJ whole genome shotgun (WGS) entry which is preliminary data.</text>
</comment>
<feature type="region of interest" description="Disordered" evidence="1">
    <location>
        <begin position="26"/>
        <end position="125"/>
    </location>
</feature>
<dbReference type="EMBL" id="JARJLG010000006">
    <property type="protein sequence ID" value="KAJ7780302.1"/>
    <property type="molecule type" value="Genomic_DNA"/>
</dbReference>
<evidence type="ECO:0000256" key="1">
    <source>
        <dbReference type="SAM" id="MobiDB-lite"/>
    </source>
</evidence>
<accession>A0AAD7NXX1</accession>
<evidence type="ECO:0000313" key="3">
    <source>
        <dbReference type="Proteomes" id="UP001215280"/>
    </source>
</evidence>
<gene>
    <name evidence="2" type="ORF">DFH07DRAFT_950347</name>
</gene>
<name>A0AAD7NXX1_9AGAR</name>
<reference evidence="2" key="1">
    <citation type="submission" date="2023-03" db="EMBL/GenBank/DDBJ databases">
        <title>Massive genome expansion in bonnet fungi (Mycena s.s.) driven by repeated elements and novel gene families across ecological guilds.</title>
        <authorList>
            <consortium name="Lawrence Berkeley National Laboratory"/>
            <person name="Harder C.B."/>
            <person name="Miyauchi S."/>
            <person name="Viragh M."/>
            <person name="Kuo A."/>
            <person name="Thoen E."/>
            <person name="Andreopoulos B."/>
            <person name="Lu D."/>
            <person name="Skrede I."/>
            <person name="Drula E."/>
            <person name="Henrissat B."/>
            <person name="Morin E."/>
            <person name="Kohler A."/>
            <person name="Barry K."/>
            <person name="LaButti K."/>
            <person name="Morin E."/>
            <person name="Salamov A."/>
            <person name="Lipzen A."/>
            <person name="Mereny Z."/>
            <person name="Hegedus B."/>
            <person name="Baldrian P."/>
            <person name="Stursova M."/>
            <person name="Weitz H."/>
            <person name="Taylor A."/>
            <person name="Grigoriev I.V."/>
            <person name="Nagy L.G."/>
            <person name="Martin F."/>
            <person name="Kauserud H."/>
        </authorList>
    </citation>
    <scope>NUCLEOTIDE SEQUENCE</scope>
    <source>
        <strain evidence="2">CBHHK188m</strain>
    </source>
</reference>